<dbReference type="GO" id="GO:0044283">
    <property type="term" value="P:small molecule biosynthetic process"/>
    <property type="evidence" value="ECO:0007669"/>
    <property type="project" value="UniProtKB-ARBA"/>
</dbReference>
<dbReference type="PANTHER" id="PTHR47990">
    <property type="entry name" value="2-OXOGLUTARATE (2OG) AND FE(II)-DEPENDENT OXYGENASE SUPERFAMILY PROTEIN-RELATED"/>
    <property type="match status" value="1"/>
</dbReference>
<dbReference type="PRINTS" id="PR00682">
    <property type="entry name" value="IPNSYNTHASE"/>
</dbReference>
<sequence length="384" mass="44322">MSSTTVAITSATQPQYEYFYQDGRFGAKREVLTGDKAFKTFTEIPIVDLAPAYSDKLEDREQVARKIAEVFETVGFMYIKNHGVDQAIIDEAYRVTKEYFDLPTEKKMQNFNYKNDGLRGYEALYSARLDERFKKGVSDNIEKKEGYTFSYDEEWDMVPPNLTEAQRALHYINQWPDEIFPEFKTGMMTYWSHMLTLGRRLMRLFALGLDVNEEYFDNMMRAPLATIRTHRYSPMDPNNEDENGIGAHTDFETFTMLSQDSIGGLEILNLNAQWIPAPPIEGTFVVNVGDWLQQASNGRFVSTVHRVKRLTGNQPRYSIPFFFGLDFDAYCDVLPTCQSPENPPKYKPLNIKEYLVGLRKKQEARLAKRKAEVEAGIVSPFDSY</sequence>
<dbReference type="GO" id="GO:0016491">
    <property type="term" value="F:oxidoreductase activity"/>
    <property type="evidence" value="ECO:0007669"/>
    <property type="project" value="UniProtKB-KW"/>
</dbReference>
<dbReference type="SUPFAM" id="SSF51197">
    <property type="entry name" value="Clavaminate synthase-like"/>
    <property type="match status" value="1"/>
</dbReference>
<evidence type="ECO:0000256" key="1">
    <source>
        <dbReference type="ARBA" id="ARBA00008056"/>
    </source>
</evidence>
<keyword evidence="2" id="KW-0560">Oxidoreductase</keyword>
<dbReference type="Pfam" id="PF14226">
    <property type="entry name" value="DIOX_N"/>
    <property type="match status" value="1"/>
</dbReference>
<dbReference type="InterPro" id="IPR050231">
    <property type="entry name" value="Iron_ascorbate_oxido_reductase"/>
</dbReference>
<dbReference type="OrthoDB" id="288590at2759"/>
<gene>
    <name evidence="4" type="ORF">BP6252_04931</name>
</gene>
<name>A0A3D8S1V6_9HELO</name>
<dbReference type="InterPro" id="IPR044861">
    <property type="entry name" value="IPNS-like_FE2OG_OXY"/>
</dbReference>
<accession>A0A3D8S1V6</accession>
<dbReference type="PROSITE" id="PS51471">
    <property type="entry name" value="FE2OG_OXY"/>
    <property type="match status" value="1"/>
</dbReference>
<comment type="similarity">
    <text evidence="1 2">Belongs to the iron/ascorbate-dependent oxidoreductase family.</text>
</comment>
<evidence type="ECO:0000313" key="4">
    <source>
        <dbReference type="EMBL" id="RDW80293.1"/>
    </source>
</evidence>
<dbReference type="InterPro" id="IPR005123">
    <property type="entry name" value="Oxoglu/Fe-dep_dioxygenase_dom"/>
</dbReference>
<evidence type="ECO:0000313" key="5">
    <source>
        <dbReference type="Proteomes" id="UP000256645"/>
    </source>
</evidence>
<dbReference type="Gene3D" id="2.60.120.330">
    <property type="entry name" value="B-lactam Antibiotic, Isopenicillin N Synthase, Chain"/>
    <property type="match status" value="1"/>
</dbReference>
<keyword evidence="5" id="KW-1185">Reference proteome</keyword>
<organism evidence="4 5">
    <name type="scientific">Coleophoma cylindrospora</name>
    <dbReference type="NCBI Taxonomy" id="1849047"/>
    <lineage>
        <taxon>Eukaryota</taxon>
        <taxon>Fungi</taxon>
        <taxon>Dikarya</taxon>
        <taxon>Ascomycota</taxon>
        <taxon>Pezizomycotina</taxon>
        <taxon>Leotiomycetes</taxon>
        <taxon>Helotiales</taxon>
        <taxon>Dermateaceae</taxon>
        <taxon>Coleophoma</taxon>
    </lineage>
</organism>
<dbReference type="Pfam" id="PF03171">
    <property type="entry name" value="2OG-FeII_Oxy"/>
    <property type="match status" value="1"/>
</dbReference>
<dbReference type="AlphaFoldDB" id="A0A3D8S1V6"/>
<dbReference type="GO" id="GO:0046872">
    <property type="term" value="F:metal ion binding"/>
    <property type="evidence" value="ECO:0007669"/>
    <property type="project" value="UniProtKB-KW"/>
</dbReference>
<dbReference type="InterPro" id="IPR026992">
    <property type="entry name" value="DIOX_N"/>
</dbReference>
<keyword evidence="2" id="KW-0408">Iron</keyword>
<evidence type="ECO:0000259" key="3">
    <source>
        <dbReference type="PROSITE" id="PS51471"/>
    </source>
</evidence>
<keyword evidence="2" id="KW-0479">Metal-binding</keyword>
<reference evidence="4 5" key="1">
    <citation type="journal article" date="2018" name="IMA Fungus">
        <title>IMA Genome-F 9: Draft genome sequence of Annulohypoxylon stygium, Aspergillus mulundensis, Berkeleyomyces basicola (syn. Thielaviopsis basicola), Ceratocystis smalleyi, two Cercospora beticola strains, Coleophoma cylindrospora, Fusarium fracticaudum, Phialophora cf. hyalina, and Morchella septimelata.</title>
        <authorList>
            <person name="Wingfield B.D."/>
            <person name="Bills G.F."/>
            <person name="Dong Y."/>
            <person name="Huang W."/>
            <person name="Nel W.J."/>
            <person name="Swalarsk-Parry B.S."/>
            <person name="Vaghefi N."/>
            <person name="Wilken P.M."/>
            <person name="An Z."/>
            <person name="de Beer Z.W."/>
            <person name="De Vos L."/>
            <person name="Chen L."/>
            <person name="Duong T.A."/>
            <person name="Gao Y."/>
            <person name="Hammerbacher A."/>
            <person name="Kikkert J.R."/>
            <person name="Li Y."/>
            <person name="Li H."/>
            <person name="Li K."/>
            <person name="Li Q."/>
            <person name="Liu X."/>
            <person name="Ma X."/>
            <person name="Naidoo K."/>
            <person name="Pethybridge S.J."/>
            <person name="Sun J."/>
            <person name="Steenkamp E.T."/>
            <person name="van der Nest M.A."/>
            <person name="van Wyk S."/>
            <person name="Wingfield M.J."/>
            <person name="Xiong C."/>
            <person name="Yue Q."/>
            <person name="Zhang X."/>
        </authorList>
    </citation>
    <scope>NUCLEOTIDE SEQUENCE [LARGE SCALE GENOMIC DNA]</scope>
    <source>
        <strain evidence="4 5">BP6252</strain>
    </source>
</reference>
<dbReference type="EMBL" id="PDLM01000004">
    <property type="protein sequence ID" value="RDW80293.1"/>
    <property type="molecule type" value="Genomic_DNA"/>
</dbReference>
<proteinExistence type="inferred from homology"/>
<dbReference type="InterPro" id="IPR027443">
    <property type="entry name" value="IPNS-like_sf"/>
</dbReference>
<evidence type="ECO:0000256" key="2">
    <source>
        <dbReference type="RuleBase" id="RU003682"/>
    </source>
</evidence>
<feature type="domain" description="Fe2OG dioxygenase" evidence="3">
    <location>
        <begin position="223"/>
        <end position="325"/>
    </location>
</feature>
<comment type="caution">
    <text evidence="4">The sequence shown here is derived from an EMBL/GenBank/DDBJ whole genome shotgun (WGS) entry which is preliminary data.</text>
</comment>
<dbReference type="STRING" id="1849047.A0A3D8S1V6"/>
<protein>
    <recommendedName>
        <fullName evidence="3">Fe2OG dioxygenase domain-containing protein</fullName>
    </recommendedName>
</protein>
<dbReference type="Proteomes" id="UP000256645">
    <property type="component" value="Unassembled WGS sequence"/>
</dbReference>